<evidence type="ECO:0000256" key="1">
    <source>
        <dbReference type="SAM" id="MobiDB-lite"/>
    </source>
</evidence>
<name>A0A2K9NCM9_9PROT</name>
<dbReference type="RefSeq" id="WP_102112570.1">
    <property type="nucleotide sequence ID" value="NZ_BMGN01000008.1"/>
</dbReference>
<dbReference type="OrthoDB" id="7361351at2"/>
<feature type="region of interest" description="Disordered" evidence="1">
    <location>
        <begin position="67"/>
        <end position="95"/>
    </location>
</feature>
<evidence type="ECO:0000313" key="3">
    <source>
        <dbReference type="EMBL" id="AUN30903.1"/>
    </source>
</evidence>
<reference evidence="3 4" key="1">
    <citation type="submission" date="2017-12" db="EMBL/GenBank/DDBJ databases">
        <title>Genomes of bacteria within cyanobacterial aggregates.</title>
        <authorList>
            <person name="Cai H."/>
        </authorList>
    </citation>
    <scope>NUCLEOTIDE SEQUENCE [LARGE SCALE GENOMIC DNA]</scope>
    <source>
        <strain evidence="3 4">TH16</strain>
    </source>
</reference>
<gene>
    <name evidence="3" type="ORF">C0V82_12130</name>
</gene>
<dbReference type="KEGG" id="ncb:C0V82_12130"/>
<evidence type="ECO:0000313" key="4">
    <source>
        <dbReference type="Proteomes" id="UP000234752"/>
    </source>
</evidence>
<feature type="transmembrane region" description="Helical" evidence="2">
    <location>
        <begin position="41"/>
        <end position="62"/>
    </location>
</feature>
<dbReference type="EMBL" id="CP025611">
    <property type="protein sequence ID" value="AUN30903.1"/>
    <property type="molecule type" value="Genomic_DNA"/>
</dbReference>
<keyword evidence="4" id="KW-1185">Reference proteome</keyword>
<keyword evidence="2" id="KW-0472">Membrane</keyword>
<protein>
    <submittedName>
        <fullName evidence="3">Uncharacterized protein</fullName>
    </submittedName>
</protein>
<organism evidence="3 4">
    <name type="scientific">Niveispirillum cyanobacteriorum</name>
    <dbReference type="NCBI Taxonomy" id="1612173"/>
    <lineage>
        <taxon>Bacteria</taxon>
        <taxon>Pseudomonadati</taxon>
        <taxon>Pseudomonadota</taxon>
        <taxon>Alphaproteobacteria</taxon>
        <taxon>Rhodospirillales</taxon>
        <taxon>Azospirillaceae</taxon>
        <taxon>Niveispirillum</taxon>
    </lineage>
</organism>
<proteinExistence type="predicted"/>
<dbReference type="Proteomes" id="UP000234752">
    <property type="component" value="Chromosome eg_1"/>
</dbReference>
<dbReference type="AlphaFoldDB" id="A0A2K9NCM9"/>
<accession>A0A2K9NCM9</accession>
<sequence length="95" mass="10589">MEAGEAGLGGWQLALVVHAVLTLAALWPARRLMQRAGLPMAWIVWLALPLFGWAVFASLLAFKTWPNLPPRPEKLHPRERLKRQRAKEQAATGEG</sequence>
<evidence type="ECO:0000256" key="2">
    <source>
        <dbReference type="SAM" id="Phobius"/>
    </source>
</evidence>
<keyword evidence="2" id="KW-1133">Transmembrane helix</keyword>
<keyword evidence="2" id="KW-0812">Transmembrane</keyword>
<feature type="transmembrane region" description="Helical" evidence="2">
    <location>
        <begin position="6"/>
        <end position="29"/>
    </location>
</feature>